<dbReference type="RefSeq" id="WP_155336062.1">
    <property type="nucleotide sequence ID" value="NZ_BAAABN010000020.1"/>
</dbReference>
<evidence type="ECO:0000256" key="7">
    <source>
        <dbReference type="RuleBase" id="RU363032"/>
    </source>
</evidence>
<dbReference type="GO" id="GO:0055085">
    <property type="term" value="P:transmembrane transport"/>
    <property type="evidence" value="ECO:0007669"/>
    <property type="project" value="InterPro"/>
</dbReference>
<evidence type="ECO:0000256" key="5">
    <source>
        <dbReference type="ARBA" id="ARBA00022989"/>
    </source>
</evidence>
<protein>
    <submittedName>
        <fullName evidence="9">Sugar ABC transporter permease</fullName>
    </submittedName>
</protein>
<dbReference type="PROSITE" id="PS50928">
    <property type="entry name" value="ABC_TM1"/>
    <property type="match status" value="1"/>
</dbReference>
<dbReference type="InterPro" id="IPR051393">
    <property type="entry name" value="ABC_transporter_permease"/>
</dbReference>
<dbReference type="OrthoDB" id="9805974at2"/>
<dbReference type="Proteomes" id="UP000334990">
    <property type="component" value="Unassembled WGS sequence"/>
</dbReference>
<evidence type="ECO:0000313" key="9">
    <source>
        <dbReference type="EMBL" id="GER99676.1"/>
    </source>
</evidence>
<dbReference type="InterPro" id="IPR035906">
    <property type="entry name" value="MetI-like_sf"/>
</dbReference>
<evidence type="ECO:0000256" key="4">
    <source>
        <dbReference type="ARBA" id="ARBA00022692"/>
    </source>
</evidence>
<reference evidence="9 10" key="1">
    <citation type="submission" date="2019-10" db="EMBL/GenBank/DDBJ databases">
        <title>Whole genome shotgun sequence of Acrocarpospora corrugata NBRC 13972.</title>
        <authorList>
            <person name="Ichikawa N."/>
            <person name="Kimura A."/>
            <person name="Kitahashi Y."/>
            <person name="Komaki H."/>
            <person name="Oguchi A."/>
        </authorList>
    </citation>
    <scope>NUCLEOTIDE SEQUENCE [LARGE SCALE GENOMIC DNA]</scope>
    <source>
        <strain evidence="9 10">NBRC 13972</strain>
    </source>
</reference>
<dbReference type="CDD" id="cd06261">
    <property type="entry name" value="TM_PBP2"/>
    <property type="match status" value="1"/>
</dbReference>
<dbReference type="Pfam" id="PF00528">
    <property type="entry name" value="BPD_transp_1"/>
    <property type="match status" value="1"/>
</dbReference>
<dbReference type="PANTHER" id="PTHR30193:SF37">
    <property type="entry name" value="INNER MEMBRANE ABC TRANSPORTER PERMEASE PROTEIN YCJO"/>
    <property type="match status" value="1"/>
</dbReference>
<dbReference type="PANTHER" id="PTHR30193">
    <property type="entry name" value="ABC TRANSPORTER PERMEASE PROTEIN"/>
    <property type="match status" value="1"/>
</dbReference>
<accession>A0A5M3VSC1</accession>
<evidence type="ECO:0000256" key="1">
    <source>
        <dbReference type="ARBA" id="ARBA00004651"/>
    </source>
</evidence>
<keyword evidence="6 7" id="KW-0472">Membrane</keyword>
<comment type="caution">
    <text evidence="9">The sequence shown here is derived from an EMBL/GenBank/DDBJ whole genome shotgun (WGS) entry which is preliminary data.</text>
</comment>
<feature type="transmembrane region" description="Helical" evidence="7">
    <location>
        <begin position="74"/>
        <end position="95"/>
    </location>
</feature>
<feature type="transmembrane region" description="Helical" evidence="7">
    <location>
        <begin position="158"/>
        <end position="180"/>
    </location>
</feature>
<keyword evidence="4 7" id="KW-0812">Transmembrane</keyword>
<keyword evidence="3" id="KW-1003">Cell membrane</keyword>
<evidence type="ECO:0000259" key="8">
    <source>
        <dbReference type="PROSITE" id="PS50928"/>
    </source>
</evidence>
<name>A0A5M3VSC1_9ACTN</name>
<keyword evidence="2 7" id="KW-0813">Transport</keyword>
<organism evidence="9 10">
    <name type="scientific">Acrocarpospora corrugata</name>
    <dbReference type="NCBI Taxonomy" id="35763"/>
    <lineage>
        <taxon>Bacteria</taxon>
        <taxon>Bacillati</taxon>
        <taxon>Actinomycetota</taxon>
        <taxon>Actinomycetes</taxon>
        <taxon>Streptosporangiales</taxon>
        <taxon>Streptosporangiaceae</taxon>
        <taxon>Acrocarpospora</taxon>
    </lineage>
</organism>
<sequence>MRRHLAPYAFIAPAMILLLAFGVLPILIALPVSATDMNLAGLADWSRIDFVGLENYRELFADRAFWQALTNTGIFALLGVPTVIVVSFVVALLLHRSENRFFRTLRAFYFAPAVTAIVAVSLVWGYLLNTQFGLVNHLLSTVGLPPAQWLSDPVLVKLSVALVAVWRGTGLNIIIFLAALKGIPREYLEAAELDGASGLRKIVSIVIPLLRFAFFFVAVTTVIAWLQFFDEPFVLTKGGPLGESTSVSLFLYQEGFSASRFGYASAGTLVLFLIIAGVTLLQLRARRSDADR</sequence>
<comment type="subcellular location">
    <subcellularLocation>
        <location evidence="1 7">Cell membrane</location>
        <topology evidence="1 7">Multi-pass membrane protein</topology>
    </subcellularLocation>
</comment>
<feature type="transmembrane region" description="Helical" evidence="7">
    <location>
        <begin position="209"/>
        <end position="228"/>
    </location>
</feature>
<feature type="transmembrane region" description="Helical" evidence="7">
    <location>
        <begin position="107"/>
        <end position="127"/>
    </location>
</feature>
<keyword evidence="5 7" id="KW-1133">Transmembrane helix</keyword>
<gene>
    <name evidence="9" type="ORF">Acor_17400</name>
</gene>
<dbReference type="Gene3D" id="1.10.3720.10">
    <property type="entry name" value="MetI-like"/>
    <property type="match status" value="1"/>
</dbReference>
<dbReference type="InterPro" id="IPR000515">
    <property type="entry name" value="MetI-like"/>
</dbReference>
<evidence type="ECO:0000256" key="3">
    <source>
        <dbReference type="ARBA" id="ARBA00022475"/>
    </source>
</evidence>
<dbReference type="GO" id="GO:0005886">
    <property type="term" value="C:plasma membrane"/>
    <property type="evidence" value="ECO:0007669"/>
    <property type="project" value="UniProtKB-SubCell"/>
</dbReference>
<comment type="similarity">
    <text evidence="7">Belongs to the binding-protein-dependent transport system permease family.</text>
</comment>
<evidence type="ECO:0000313" key="10">
    <source>
        <dbReference type="Proteomes" id="UP000334990"/>
    </source>
</evidence>
<evidence type="ECO:0000256" key="6">
    <source>
        <dbReference type="ARBA" id="ARBA00023136"/>
    </source>
</evidence>
<keyword evidence="10" id="KW-1185">Reference proteome</keyword>
<dbReference type="AlphaFoldDB" id="A0A5M3VSC1"/>
<evidence type="ECO:0000256" key="2">
    <source>
        <dbReference type="ARBA" id="ARBA00022448"/>
    </source>
</evidence>
<feature type="transmembrane region" description="Helical" evidence="7">
    <location>
        <begin position="261"/>
        <end position="283"/>
    </location>
</feature>
<feature type="transmembrane region" description="Helical" evidence="7">
    <location>
        <begin position="7"/>
        <end position="30"/>
    </location>
</feature>
<dbReference type="SUPFAM" id="SSF161098">
    <property type="entry name" value="MetI-like"/>
    <property type="match status" value="1"/>
</dbReference>
<dbReference type="EMBL" id="BLAD01000041">
    <property type="protein sequence ID" value="GER99676.1"/>
    <property type="molecule type" value="Genomic_DNA"/>
</dbReference>
<feature type="domain" description="ABC transmembrane type-1" evidence="8">
    <location>
        <begin position="69"/>
        <end position="282"/>
    </location>
</feature>
<proteinExistence type="inferred from homology"/>